<proteinExistence type="predicted"/>
<comment type="caution">
    <text evidence="2">The sequence shown here is derived from an EMBL/GenBank/DDBJ whole genome shotgun (WGS) entry which is preliminary data.</text>
</comment>
<gene>
    <name evidence="2" type="ORF">CRG98_004570</name>
</gene>
<keyword evidence="3" id="KW-1185">Reference proteome</keyword>
<sequence>MAEDQQLAIHEKDTPPMPTHSQTPLTQAIPLPIPADISTAHSGVPIGHPPPTAQTASNLVDSALEGMVNQLATNMATNMTELMAMLRDQIRASSSFTPPPEHRTIVDLNPVVPPIHVTDSEDISFLVKVQAPTVHLISDPLPPPPAPTAIPLPPMAFLSADLAMHALLPLTMPMRPPIYTVPPPTVPPVISAQALVSTMDQFPFQAPQPQISFSY</sequence>
<dbReference type="Proteomes" id="UP000233551">
    <property type="component" value="Unassembled WGS sequence"/>
</dbReference>
<reference evidence="2 3" key="1">
    <citation type="submission" date="2017-11" db="EMBL/GenBank/DDBJ databases">
        <title>De-novo sequencing of pomegranate (Punica granatum L.) genome.</title>
        <authorList>
            <person name="Akparov Z."/>
            <person name="Amiraslanov A."/>
            <person name="Hajiyeva S."/>
            <person name="Abbasov M."/>
            <person name="Kaur K."/>
            <person name="Hamwieh A."/>
            <person name="Solovyev V."/>
            <person name="Salamov A."/>
            <person name="Braich B."/>
            <person name="Kosarev P."/>
            <person name="Mahmoud A."/>
            <person name="Hajiyev E."/>
            <person name="Babayeva S."/>
            <person name="Izzatullayeva V."/>
            <person name="Mammadov A."/>
            <person name="Mammadov A."/>
            <person name="Sharifova S."/>
            <person name="Ojaghi J."/>
            <person name="Eynullazada K."/>
            <person name="Bayramov B."/>
            <person name="Abdulazimova A."/>
            <person name="Shahmuradov I."/>
        </authorList>
    </citation>
    <scope>NUCLEOTIDE SEQUENCE [LARGE SCALE GENOMIC DNA]</scope>
    <source>
        <strain evidence="3">cv. AG2017</strain>
        <tissue evidence="2">Leaf</tissue>
    </source>
</reference>
<protein>
    <recommendedName>
        <fullName evidence="4">Extensin-like</fullName>
    </recommendedName>
</protein>
<dbReference type="EMBL" id="PGOL01000186">
    <property type="protein sequence ID" value="PKI75096.1"/>
    <property type="molecule type" value="Genomic_DNA"/>
</dbReference>
<feature type="region of interest" description="Disordered" evidence="1">
    <location>
        <begin position="1"/>
        <end position="26"/>
    </location>
</feature>
<evidence type="ECO:0000313" key="3">
    <source>
        <dbReference type="Proteomes" id="UP000233551"/>
    </source>
</evidence>
<organism evidence="2 3">
    <name type="scientific">Punica granatum</name>
    <name type="common">Pomegranate</name>
    <dbReference type="NCBI Taxonomy" id="22663"/>
    <lineage>
        <taxon>Eukaryota</taxon>
        <taxon>Viridiplantae</taxon>
        <taxon>Streptophyta</taxon>
        <taxon>Embryophyta</taxon>
        <taxon>Tracheophyta</taxon>
        <taxon>Spermatophyta</taxon>
        <taxon>Magnoliopsida</taxon>
        <taxon>eudicotyledons</taxon>
        <taxon>Gunneridae</taxon>
        <taxon>Pentapetalae</taxon>
        <taxon>rosids</taxon>
        <taxon>malvids</taxon>
        <taxon>Myrtales</taxon>
        <taxon>Lythraceae</taxon>
        <taxon>Punica</taxon>
    </lineage>
</organism>
<evidence type="ECO:0008006" key="4">
    <source>
        <dbReference type="Google" id="ProtNLM"/>
    </source>
</evidence>
<name>A0A2I0L4N2_PUNGR</name>
<evidence type="ECO:0000256" key="1">
    <source>
        <dbReference type="SAM" id="MobiDB-lite"/>
    </source>
</evidence>
<evidence type="ECO:0000313" key="2">
    <source>
        <dbReference type="EMBL" id="PKI75096.1"/>
    </source>
</evidence>
<dbReference type="AlphaFoldDB" id="A0A2I0L4N2"/>
<accession>A0A2I0L4N2</accession>